<evidence type="ECO:0000256" key="3">
    <source>
        <dbReference type="ARBA" id="ARBA00021717"/>
    </source>
</evidence>
<evidence type="ECO:0000256" key="9">
    <source>
        <dbReference type="NCBIfam" id="TIGR01400"/>
    </source>
</evidence>
<keyword evidence="12" id="KW-1185">Reference proteome</keyword>
<evidence type="ECO:0000256" key="5">
    <source>
        <dbReference type="ARBA" id="ARBA00022692"/>
    </source>
</evidence>
<comment type="caution">
    <text evidence="11">The sequence shown here is derived from an EMBL/GenBank/DDBJ whole genome shotgun (WGS) entry which is preliminary data.</text>
</comment>
<proteinExistence type="inferred from homology"/>
<evidence type="ECO:0000256" key="4">
    <source>
        <dbReference type="ARBA" id="ARBA00022475"/>
    </source>
</evidence>
<dbReference type="InterPro" id="IPR006303">
    <property type="entry name" value="FliR"/>
</dbReference>
<organism evidence="11 12">
    <name type="scientific">Rhodoplanes elegans</name>
    <dbReference type="NCBI Taxonomy" id="29408"/>
    <lineage>
        <taxon>Bacteria</taxon>
        <taxon>Pseudomonadati</taxon>
        <taxon>Pseudomonadota</taxon>
        <taxon>Alphaproteobacteria</taxon>
        <taxon>Hyphomicrobiales</taxon>
        <taxon>Nitrobacteraceae</taxon>
        <taxon>Rhodoplanes</taxon>
    </lineage>
</organism>
<evidence type="ECO:0000256" key="7">
    <source>
        <dbReference type="ARBA" id="ARBA00023136"/>
    </source>
</evidence>
<evidence type="ECO:0000256" key="2">
    <source>
        <dbReference type="ARBA" id="ARBA00009772"/>
    </source>
</evidence>
<evidence type="ECO:0000256" key="1">
    <source>
        <dbReference type="ARBA" id="ARBA00002578"/>
    </source>
</evidence>
<keyword evidence="6 10" id="KW-1133">Transmembrane helix</keyword>
<name>A0A327KFF3_9BRAD</name>
<keyword evidence="5 10" id="KW-0812">Transmembrane</keyword>
<feature type="transmembrane region" description="Helical" evidence="10">
    <location>
        <begin position="79"/>
        <end position="103"/>
    </location>
</feature>
<dbReference type="GO" id="GO:0009425">
    <property type="term" value="C:bacterial-type flagellum basal body"/>
    <property type="evidence" value="ECO:0007669"/>
    <property type="project" value="UniProtKB-SubCell"/>
</dbReference>
<dbReference type="GO" id="GO:0006605">
    <property type="term" value="P:protein targeting"/>
    <property type="evidence" value="ECO:0007669"/>
    <property type="project" value="UniProtKB-UniRule"/>
</dbReference>
<keyword evidence="11" id="KW-0282">Flagellum</keyword>
<evidence type="ECO:0000256" key="6">
    <source>
        <dbReference type="ARBA" id="ARBA00022989"/>
    </source>
</evidence>
<dbReference type="Proteomes" id="UP000248863">
    <property type="component" value="Unassembled WGS sequence"/>
</dbReference>
<dbReference type="InterPro" id="IPR002010">
    <property type="entry name" value="T3SS_IM_R"/>
</dbReference>
<feature type="transmembrane region" description="Helical" evidence="10">
    <location>
        <begin position="123"/>
        <end position="141"/>
    </location>
</feature>
<reference evidence="11 12" key="1">
    <citation type="submission" date="2017-07" db="EMBL/GenBank/DDBJ databases">
        <title>Draft Genome Sequences of Select Purple Nonsulfur Bacteria.</title>
        <authorList>
            <person name="Lasarre B."/>
            <person name="Mckinlay J.B."/>
        </authorList>
    </citation>
    <scope>NUCLEOTIDE SEQUENCE [LARGE SCALE GENOMIC DNA]</scope>
    <source>
        <strain evidence="11 12">DSM 11907</strain>
    </source>
</reference>
<gene>
    <name evidence="11" type="primary">fliR</name>
    <name evidence="11" type="ORF">CH338_15835</name>
</gene>
<keyword evidence="7 10" id="KW-0472">Membrane</keyword>
<feature type="transmembrane region" description="Helical" evidence="10">
    <location>
        <begin position="176"/>
        <end position="202"/>
    </location>
</feature>
<feature type="transmembrane region" description="Helical" evidence="10">
    <location>
        <begin position="41"/>
        <end position="58"/>
    </location>
</feature>
<dbReference type="NCBIfam" id="TIGR01400">
    <property type="entry name" value="fliR"/>
    <property type="match status" value="1"/>
</dbReference>
<comment type="function">
    <text evidence="1 10">Role in flagellar biosynthesis.</text>
</comment>
<dbReference type="PANTHER" id="PTHR30065:SF8">
    <property type="entry name" value="FLAGELLAR BIOSYNTHETIC PROTEIN FLIR"/>
    <property type="match status" value="1"/>
</dbReference>
<comment type="subcellular location">
    <subcellularLocation>
        <location evidence="10">Cell membrane</location>
        <topology evidence="10">Multi-pass membrane protein</topology>
    </subcellularLocation>
    <subcellularLocation>
        <location evidence="10">Bacterial flagellum basal body</location>
    </subcellularLocation>
</comment>
<evidence type="ECO:0000256" key="10">
    <source>
        <dbReference type="RuleBase" id="RU362071"/>
    </source>
</evidence>
<dbReference type="AlphaFoldDB" id="A0A327KFF3"/>
<keyword evidence="4 10" id="KW-1003">Cell membrane</keyword>
<dbReference type="GO" id="GO:0005886">
    <property type="term" value="C:plasma membrane"/>
    <property type="evidence" value="ECO:0007669"/>
    <property type="project" value="UniProtKB-SubCell"/>
</dbReference>
<dbReference type="Pfam" id="PF01311">
    <property type="entry name" value="Bac_export_1"/>
    <property type="match status" value="1"/>
</dbReference>
<evidence type="ECO:0000313" key="12">
    <source>
        <dbReference type="Proteomes" id="UP000248863"/>
    </source>
</evidence>
<evidence type="ECO:0000256" key="8">
    <source>
        <dbReference type="ARBA" id="ARBA00023143"/>
    </source>
</evidence>
<comment type="similarity">
    <text evidence="2 10">Belongs to the FliR/MopE/SpaR family.</text>
</comment>
<dbReference type="PANTHER" id="PTHR30065">
    <property type="entry name" value="FLAGELLAR BIOSYNTHETIC PROTEIN FLIR"/>
    <property type="match status" value="1"/>
</dbReference>
<evidence type="ECO:0000313" key="11">
    <source>
        <dbReference type="EMBL" id="RAI37520.1"/>
    </source>
</evidence>
<dbReference type="EMBL" id="NPEU01000179">
    <property type="protein sequence ID" value="RAI37520.1"/>
    <property type="molecule type" value="Genomic_DNA"/>
</dbReference>
<feature type="transmembrane region" description="Helical" evidence="10">
    <location>
        <begin position="214"/>
        <end position="245"/>
    </location>
</feature>
<keyword evidence="11" id="KW-0966">Cell projection</keyword>
<keyword evidence="8 10" id="KW-0975">Bacterial flagellum</keyword>
<accession>A0A327KFF3</accession>
<keyword evidence="11" id="KW-0969">Cilium</keyword>
<dbReference type="OrthoDB" id="9779817at2"/>
<dbReference type="RefSeq" id="WP_111358112.1">
    <property type="nucleotide sequence ID" value="NZ_NHSK01000061.1"/>
</dbReference>
<feature type="transmembrane region" description="Helical" evidence="10">
    <location>
        <begin position="7"/>
        <end position="29"/>
    </location>
</feature>
<protein>
    <recommendedName>
        <fullName evidence="3 9">Flagellar biosynthetic protein FliR</fullName>
    </recommendedName>
</protein>
<dbReference type="PRINTS" id="PR00953">
    <property type="entry name" value="TYPE3IMRPROT"/>
</dbReference>
<sequence length="256" mass="27382">MRIDLSFLPPLAVAFMLMFARTGTMIMLLPGFGERSVPVRMRLTAALVLAAVVMPLYRDAYQIDLRSFGPVIRMLFSELAVGFLLGMTARLCISALQVTGSIVAQQLGFGFVSTIDPTQGQQGVIVANFLTLLGIVLIFATDTHHLAIAALADSYVLFRPGEVPATGDMAALAAKLVGGAFLIGVQISAPFLVFGILFNVGLGVLSRLMPQMQVFFVAMPLSIFAGLLIFAFVIAAMMATFLGFFEGVMHDIAPRG</sequence>
<dbReference type="GO" id="GO:0044780">
    <property type="term" value="P:bacterial-type flagellum assembly"/>
    <property type="evidence" value="ECO:0007669"/>
    <property type="project" value="UniProtKB-UniRule"/>
</dbReference>